<dbReference type="EMBL" id="KX884201">
    <property type="protein sequence ID" value="APG78316.1"/>
    <property type="molecule type" value="Genomic_RNA"/>
</dbReference>
<evidence type="ECO:0000256" key="1">
    <source>
        <dbReference type="ARBA" id="ARBA00022679"/>
    </source>
</evidence>
<dbReference type="GO" id="GO:0006351">
    <property type="term" value="P:DNA-templated transcription"/>
    <property type="evidence" value="ECO:0007669"/>
    <property type="project" value="InterPro"/>
</dbReference>
<name>A0A1L3KLU6_9VIRU</name>
<dbReference type="PROSITE" id="PS50507">
    <property type="entry name" value="RDRP_SSRNA_POS"/>
    <property type="match status" value="1"/>
</dbReference>
<evidence type="ECO:0000256" key="2">
    <source>
        <dbReference type="ARBA" id="ARBA00022695"/>
    </source>
</evidence>
<evidence type="ECO:0000313" key="5">
    <source>
        <dbReference type="EMBL" id="APG78316.1"/>
    </source>
</evidence>
<dbReference type="SUPFAM" id="SSF56672">
    <property type="entry name" value="DNA/RNA polymerases"/>
    <property type="match status" value="1"/>
</dbReference>
<proteinExistence type="predicted"/>
<sequence length="531" mass="60710">MPFKELSLGGGFSANYQLPTPDPIALKYLTKWFGSGNVGLITKKYHRAKVNLERLSDDILEYDRTYTSRIKDPSYDAIYMSVLKDFTPDEPIIPLTNGAIYTDSRTPRSSAAGFPYSGMTKGEIFDNPEITKSITSDWQAVGSGYPIKFPDTKVFFRAQICDPEKHKIRGTWGYPVSMFCEEARFVYPYLDWLKTRTDEYPLAYGLEMANGGMEYINRMSNLVPNSTYIMLDWSKFDKTVPAWLIRDAFSIIIHGFDLSHVKDSEGIIWEVDPSKTKRRIQKFIKYFINTPFQLSDGRRYMKDGGIPSGSAWTNLIDTVVNCLVTRYCFYHTFGGYWISDLFLGDDGFIVAYGPINLDKMAQFARTCFGMELNLDKSYQTSNPINIKFLGFNNFQGKPSRSQDFLIASLLFPERFYGDPDPGFTCVRALGQLWSTLNPAQAMPWYRIVLDIQQDYNIDVLNTLQELSKRKMFKFLLTLGFTLDELTLPEVVNGVIPAVMPKSGCARAPKVYHGDLSSLYNQLQDIDIWYPM</sequence>
<dbReference type="InterPro" id="IPR043128">
    <property type="entry name" value="Rev_trsase/Diguanyl_cyclase"/>
</dbReference>
<keyword evidence="3" id="KW-0693">Viral RNA replication</keyword>
<accession>A0A1L3KLU6</accession>
<dbReference type="InterPro" id="IPR001205">
    <property type="entry name" value="RNA-dir_pol_C"/>
</dbReference>
<dbReference type="InterPro" id="IPR043502">
    <property type="entry name" value="DNA/RNA_pol_sf"/>
</dbReference>
<dbReference type="GO" id="GO:0039694">
    <property type="term" value="P:viral RNA genome replication"/>
    <property type="evidence" value="ECO:0007669"/>
    <property type="project" value="InterPro"/>
</dbReference>
<protein>
    <submittedName>
        <fullName evidence="5">RdRp</fullName>
    </submittedName>
</protein>
<dbReference type="Gene3D" id="3.30.70.270">
    <property type="match status" value="1"/>
</dbReference>
<dbReference type="GO" id="GO:0003968">
    <property type="term" value="F:RNA-directed RNA polymerase activity"/>
    <property type="evidence" value="ECO:0007669"/>
    <property type="project" value="InterPro"/>
</dbReference>
<dbReference type="Pfam" id="PF00680">
    <property type="entry name" value="RdRP_1"/>
    <property type="match status" value="1"/>
</dbReference>
<reference evidence="5" key="1">
    <citation type="journal article" date="2016" name="Nature">
        <title>Redefining the invertebrate RNA virosphere.</title>
        <authorList>
            <person name="Shi M."/>
            <person name="Lin X.D."/>
            <person name="Tian J.H."/>
            <person name="Chen L.J."/>
            <person name="Chen X."/>
            <person name="Li C.X."/>
            <person name="Qin X.C."/>
            <person name="Li J."/>
            <person name="Cao J.P."/>
            <person name="Eden J.S."/>
            <person name="Buchmann J."/>
            <person name="Wang W."/>
            <person name="Xu J."/>
            <person name="Holmes E.C."/>
            <person name="Zhang Y.Z."/>
        </authorList>
    </citation>
    <scope>NUCLEOTIDE SEQUENCE</scope>
    <source>
        <strain evidence="5">WHSFII9387</strain>
    </source>
</reference>
<dbReference type="GO" id="GO:0003723">
    <property type="term" value="F:RNA binding"/>
    <property type="evidence" value="ECO:0007669"/>
    <property type="project" value="InterPro"/>
</dbReference>
<evidence type="ECO:0000256" key="3">
    <source>
        <dbReference type="ARBA" id="ARBA00022953"/>
    </source>
</evidence>
<dbReference type="InterPro" id="IPR007094">
    <property type="entry name" value="RNA-dir_pol_PSvirus"/>
</dbReference>
<feature type="domain" description="RdRp catalytic" evidence="4">
    <location>
        <begin position="226"/>
        <end position="359"/>
    </location>
</feature>
<keyword evidence="2" id="KW-0548">Nucleotidyltransferase</keyword>
<keyword evidence="1" id="KW-0808">Transferase</keyword>
<evidence type="ECO:0000259" key="4">
    <source>
        <dbReference type="PROSITE" id="PS50507"/>
    </source>
</evidence>
<organism evidence="5">
    <name type="scientific">Hubei partiti-like virus 16</name>
    <dbReference type="NCBI Taxonomy" id="1923022"/>
    <lineage>
        <taxon>Viruses</taxon>
        <taxon>Riboviria</taxon>
    </lineage>
</organism>